<evidence type="ECO:0000313" key="2">
    <source>
        <dbReference type="EMBL" id="POY72365.1"/>
    </source>
</evidence>
<comment type="caution">
    <text evidence="2">The sequence shown here is derived from an EMBL/GenBank/DDBJ whole genome shotgun (WGS) entry which is preliminary data.</text>
</comment>
<dbReference type="EMBL" id="PJQD01000050">
    <property type="protein sequence ID" value="POY72365.1"/>
    <property type="molecule type" value="Genomic_DNA"/>
</dbReference>
<feature type="region of interest" description="Disordered" evidence="1">
    <location>
        <begin position="139"/>
        <end position="166"/>
    </location>
</feature>
<evidence type="ECO:0000313" key="3">
    <source>
        <dbReference type="Proteomes" id="UP000237144"/>
    </source>
</evidence>
<sequence length="628" mass="70114">MSHMPPGSWPTKSRPASLEATPTVASLISQMIRFLWLASTGSWRGAVVALVRFIPRLALRVVDIARACIIEAWSPRWHFDASRRQTAMRAQQQLREGLGFEPERWICRTRDNVLAWLARQLEALDARLQQDLARVETAKQDAQPKLADDIAQSQPVPKSNGEARRNLENTAALDDVKLLARTLAHRRGQSLPNLTIAEPAEDPWQGTASACEAASPASPRARERYRLLMASRRKPAPTAAGTVLPLTLVILCLEEMYYTFDEKERLETFRSVALVSRLFYGLARCCLYATLKLSLRDCEDQSLRTTRVMRTLLGKRSLAKHVTGLDLDTLASRPIGRSVMVSLLFDMKHLQKLELTYDRGAKDILAAIATGPPRTELVTLRLTGPIDFVVCVALLTLRDLTRLDIDAKLPDHLSPPVMALKTLSIRRECADSSFYGLTLFSTCSLTTLTITSSDKYAPPHLSYLHHLRQLQIMQPYRDNDSADRRLDNAAHAPYIEDLLLSIKVLFDLCIVAFINHEEMPEAPWPDLRQSCGRILKLLPFALVSLSLTAVTSSVDLNALIAFAKTTKRWAPYLTSIALHEEGKALLPAGVRVEEFEALLEKNGVKVRMEGMSSTPSLCLNDILSRASL</sequence>
<proteinExistence type="predicted"/>
<dbReference type="Proteomes" id="UP000237144">
    <property type="component" value="Unassembled WGS sequence"/>
</dbReference>
<dbReference type="AlphaFoldDB" id="A0A2S5B6J8"/>
<organism evidence="2 3">
    <name type="scientific">Rhodotorula taiwanensis</name>
    <dbReference type="NCBI Taxonomy" id="741276"/>
    <lineage>
        <taxon>Eukaryota</taxon>
        <taxon>Fungi</taxon>
        <taxon>Dikarya</taxon>
        <taxon>Basidiomycota</taxon>
        <taxon>Pucciniomycotina</taxon>
        <taxon>Microbotryomycetes</taxon>
        <taxon>Sporidiobolales</taxon>
        <taxon>Sporidiobolaceae</taxon>
        <taxon>Rhodotorula</taxon>
    </lineage>
</organism>
<evidence type="ECO:0000256" key="1">
    <source>
        <dbReference type="SAM" id="MobiDB-lite"/>
    </source>
</evidence>
<accession>A0A2S5B6J8</accession>
<name>A0A2S5B6J8_9BASI</name>
<protein>
    <submittedName>
        <fullName evidence="2">Uncharacterized protein</fullName>
    </submittedName>
</protein>
<gene>
    <name evidence="2" type="ORF">BMF94_4668</name>
</gene>
<reference evidence="2 3" key="1">
    <citation type="journal article" date="2018" name="Front. Microbiol.">
        <title>Prospects for Fungal Bioremediation of Acidic Radioactive Waste Sites: Characterization and Genome Sequence of Rhodotorula taiwanensis MD1149.</title>
        <authorList>
            <person name="Tkavc R."/>
            <person name="Matrosova V.Y."/>
            <person name="Grichenko O.E."/>
            <person name="Gostincar C."/>
            <person name="Volpe R.P."/>
            <person name="Klimenkova P."/>
            <person name="Gaidamakova E.K."/>
            <person name="Zhou C.E."/>
            <person name="Stewart B.J."/>
            <person name="Lyman M.G."/>
            <person name="Malfatti S.A."/>
            <person name="Rubinfeld B."/>
            <person name="Courtot M."/>
            <person name="Singh J."/>
            <person name="Dalgard C.L."/>
            <person name="Hamilton T."/>
            <person name="Frey K.G."/>
            <person name="Gunde-Cimerman N."/>
            <person name="Dugan L."/>
            <person name="Daly M.J."/>
        </authorList>
    </citation>
    <scope>NUCLEOTIDE SEQUENCE [LARGE SCALE GENOMIC DNA]</scope>
    <source>
        <strain evidence="2 3">MD1149</strain>
    </source>
</reference>
<keyword evidence="3" id="KW-1185">Reference proteome</keyword>
<dbReference type="SUPFAM" id="SSF52047">
    <property type="entry name" value="RNI-like"/>
    <property type="match status" value="1"/>
</dbReference>